<protein>
    <submittedName>
        <fullName evidence="2">Uncharacterized protein</fullName>
    </submittedName>
</protein>
<accession>A0AA36F330</accession>
<keyword evidence="3" id="KW-1185">Reference proteome</keyword>
<reference evidence="2" key="1">
    <citation type="submission" date="2023-08" db="EMBL/GenBank/DDBJ databases">
        <authorList>
            <person name="Alioto T."/>
            <person name="Alioto T."/>
            <person name="Gomez Garrido J."/>
        </authorList>
    </citation>
    <scope>NUCLEOTIDE SEQUENCE</scope>
</reference>
<dbReference type="AlphaFoldDB" id="A0AA36F330"/>
<evidence type="ECO:0000313" key="2">
    <source>
        <dbReference type="EMBL" id="CAI9722659.1"/>
    </source>
</evidence>
<sequence>MHEDSKQASIMNLSQKFEMSLGLQVYNKNDQRHPNTDRPTIASPDLEINNQKDLRDRNSDKPITDAKTFKNRVETVAKYTFPNRMRCDRKRKLTVAKKHS</sequence>
<feature type="region of interest" description="Disordered" evidence="1">
    <location>
        <begin position="24"/>
        <end position="66"/>
    </location>
</feature>
<proteinExistence type="predicted"/>
<dbReference type="EMBL" id="OX597818">
    <property type="protein sequence ID" value="CAI9722659.1"/>
    <property type="molecule type" value="Genomic_DNA"/>
</dbReference>
<gene>
    <name evidence="2" type="ORF">OCTVUL_1B018650</name>
</gene>
<evidence type="ECO:0000256" key="1">
    <source>
        <dbReference type="SAM" id="MobiDB-lite"/>
    </source>
</evidence>
<dbReference type="Proteomes" id="UP001162480">
    <property type="component" value="Chromosome 5"/>
</dbReference>
<name>A0AA36F330_OCTVU</name>
<feature type="compositionally biased region" description="Basic and acidic residues" evidence="1">
    <location>
        <begin position="50"/>
        <end position="66"/>
    </location>
</feature>
<organism evidence="2 3">
    <name type="scientific">Octopus vulgaris</name>
    <name type="common">Common octopus</name>
    <dbReference type="NCBI Taxonomy" id="6645"/>
    <lineage>
        <taxon>Eukaryota</taxon>
        <taxon>Metazoa</taxon>
        <taxon>Spiralia</taxon>
        <taxon>Lophotrochozoa</taxon>
        <taxon>Mollusca</taxon>
        <taxon>Cephalopoda</taxon>
        <taxon>Coleoidea</taxon>
        <taxon>Octopodiformes</taxon>
        <taxon>Octopoda</taxon>
        <taxon>Incirrata</taxon>
        <taxon>Octopodidae</taxon>
        <taxon>Octopus</taxon>
    </lineage>
</organism>
<evidence type="ECO:0000313" key="3">
    <source>
        <dbReference type="Proteomes" id="UP001162480"/>
    </source>
</evidence>